<organism evidence="20 21">
    <name type="scientific">Methylomicrobium album BG8</name>
    <dbReference type="NCBI Taxonomy" id="686340"/>
    <lineage>
        <taxon>Bacteria</taxon>
        <taxon>Pseudomonadati</taxon>
        <taxon>Pseudomonadota</taxon>
        <taxon>Gammaproteobacteria</taxon>
        <taxon>Methylococcales</taxon>
        <taxon>Methylococcaceae</taxon>
        <taxon>Methylomicrobium</taxon>
    </lineage>
</organism>
<evidence type="ECO:0000256" key="5">
    <source>
        <dbReference type="ARBA" id="ARBA00022741"/>
    </source>
</evidence>
<keyword evidence="5 18" id="KW-0547">Nucleotide-binding</keyword>
<feature type="domain" description="ABC transporter" evidence="19">
    <location>
        <begin position="606"/>
        <end position="934"/>
    </location>
</feature>
<dbReference type="eggNOG" id="COG0178">
    <property type="taxonomic scope" value="Bacteria"/>
</dbReference>
<sequence>MDTISIRGARTHNLKNIDLDLPRDRLIVITGLSGSGKSSLAFDTIYAEGQRRYVESLSAYARQFLAIMEKPDVDHIEGLSPAISIEQKSTSHNPRSTVGTITEIYDYLRLLYARAGTPRCPEHQVSLEAQTISQMVDQVLAQPPEQRWMLLAPVVSERKGEHSQLLEDLRAQGFIRARIDGTVYELEEAPPLDLKKKHTIEVIVDRFKIREDIALRLAESFETALRIADGMAIAACLDDGTELLLSERYACPHCGYSLTELEPRVFSFNNPKGACTSCDGLGVREYFDPELVVHNPDISLAGGAIRGWDRRNAYYYQIILGLAKHYGFDPEMPFSELPKAIQTVVLYGSGNDEIEFKLAGDFGFSKKKRHRFEGIIAIMERRYHETDSLMVREELAKYLSQKPCNVCDGARLNLSARNVFVEDLPIHHLTRFPIRKALAFFQALNLPGKRGEVAAKIIKEIQERLEFLVNVGLDYLTLDRSADTLSGGEAQRIRLASQIGAGLVGVMYVLDEPSIGLHQRDNQRLLNTLFRLRDLGNTVIVVEHDEDAIRSAQHIVDIGPGAGIHGGQIIAQGALEDILANQDSLTGQYLSGKTGIHVPEKITPNDKDRQIVIRNARGNNLKNVDIAFPIGLLTCVTGVSGSGKSTLINDTLYCHAARLINRAGALPAPCDGIDGLEHFDKVVDIDQSPIGRTPRSNPATYTGLFTPIRDLFAGTPEARSRGYTPGRFSFNVKGGRCEACKGDGVIKVEMHFLPDIFVNCEICHGKRYNRETLEIRFKGKTIHEVLEMTVEDAAKFFSAIPSVARKLQTLTEVGLSYITLGQNATTLSGGEAQRVKLAKELSKRDTGRTLYILDEPTTGLHFHDIKQLLSVLHTLRDHGNTVIVIEHNLDVIKTADWIVDMGPEGGDGGGTLVAEGSPKEIAANPASFTGHYLRRFFE</sequence>
<dbReference type="NCBIfam" id="TIGR00630">
    <property type="entry name" value="uvra"/>
    <property type="match status" value="1"/>
</dbReference>
<keyword evidence="13 18" id="KW-0234">DNA repair</keyword>
<dbReference type="FunFam" id="1.20.1580.10:FF:000002">
    <property type="entry name" value="UvrABC system protein A"/>
    <property type="match status" value="1"/>
</dbReference>
<dbReference type="GO" id="GO:0008270">
    <property type="term" value="F:zinc ion binding"/>
    <property type="evidence" value="ECO:0007669"/>
    <property type="project" value="UniProtKB-UniRule"/>
</dbReference>
<evidence type="ECO:0000256" key="18">
    <source>
        <dbReference type="HAMAP-Rule" id="MF_00205"/>
    </source>
</evidence>
<feature type="zinc finger region" description="C4-type" evidence="18">
    <location>
        <begin position="251"/>
        <end position="278"/>
    </location>
</feature>
<dbReference type="InterPro" id="IPR004602">
    <property type="entry name" value="UvrA"/>
</dbReference>
<evidence type="ECO:0000256" key="1">
    <source>
        <dbReference type="ARBA" id="ARBA00004496"/>
    </source>
</evidence>
<keyword evidence="6 18" id="KW-0227">DNA damage</keyword>
<keyword evidence="2 18" id="KW-0963">Cytoplasm</keyword>
<dbReference type="Proteomes" id="UP000005090">
    <property type="component" value="Chromosome"/>
</dbReference>
<dbReference type="EMBL" id="CM001475">
    <property type="protein sequence ID" value="EIC30613.1"/>
    <property type="molecule type" value="Genomic_DNA"/>
</dbReference>
<dbReference type="GO" id="GO:0009380">
    <property type="term" value="C:excinuclease repair complex"/>
    <property type="evidence" value="ECO:0007669"/>
    <property type="project" value="InterPro"/>
</dbReference>
<evidence type="ECO:0000256" key="9">
    <source>
        <dbReference type="ARBA" id="ARBA00022833"/>
    </source>
</evidence>
<keyword evidence="10 18" id="KW-0067">ATP-binding</keyword>
<dbReference type="GO" id="GO:0006289">
    <property type="term" value="P:nucleotide-excision repair"/>
    <property type="evidence" value="ECO:0007669"/>
    <property type="project" value="UniProtKB-UniRule"/>
</dbReference>
<dbReference type="Pfam" id="PF00005">
    <property type="entry name" value="ABC_tran"/>
    <property type="match status" value="1"/>
</dbReference>
<dbReference type="Pfam" id="PF17755">
    <property type="entry name" value="UvrA_DNA-bind"/>
    <property type="match status" value="1"/>
</dbReference>
<evidence type="ECO:0000256" key="10">
    <source>
        <dbReference type="ARBA" id="ARBA00022840"/>
    </source>
</evidence>
<evidence type="ECO:0000256" key="4">
    <source>
        <dbReference type="ARBA" id="ARBA00022737"/>
    </source>
</evidence>
<feature type="binding site" evidence="18">
    <location>
        <begin position="31"/>
        <end position="38"/>
    </location>
    <ligand>
        <name>ATP</name>
        <dbReference type="ChEBI" id="CHEBI:30616"/>
    </ligand>
</feature>
<evidence type="ECO:0000313" key="20">
    <source>
        <dbReference type="EMBL" id="EIC30613.1"/>
    </source>
</evidence>
<evidence type="ECO:0000259" key="19">
    <source>
        <dbReference type="PROSITE" id="PS50893"/>
    </source>
</evidence>
<dbReference type="GO" id="GO:0009432">
    <property type="term" value="P:SOS response"/>
    <property type="evidence" value="ECO:0007669"/>
    <property type="project" value="UniProtKB-UniRule"/>
</dbReference>
<evidence type="ECO:0000256" key="2">
    <source>
        <dbReference type="ARBA" id="ARBA00022490"/>
    </source>
</evidence>
<dbReference type="CDD" id="cd03271">
    <property type="entry name" value="ABC_UvrA_II"/>
    <property type="match status" value="1"/>
</dbReference>
<evidence type="ECO:0000256" key="15">
    <source>
        <dbReference type="ARBA" id="ARBA00038000"/>
    </source>
</evidence>
<dbReference type="InterPro" id="IPR027417">
    <property type="entry name" value="P-loop_NTPase"/>
</dbReference>
<dbReference type="PROSITE" id="PS50893">
    <property type="entry name" value="ABC_TRANSPORTER_2"/>
    <property type="match status" value="1"/>
</dbReference>
<dbReference type="InterPro" id="IPR017871">
    <property type="entry name" value="ABC_transporter-like_CS"/>
</dbReference>
<dbReference type="RefSeq" id="WP_005373318.1">
    <property type="nucleotide sequence ID" value="NZ_CM001475.1"/>
</dbReference>
<evidence type="ECO:0000256" key="8">
    <source>
        <dbReference type="ARBA" id="ARBA00022771"/>
    </source>
</evidence>
<evidence type="ECO:0000256" key="16">
    <source>
        <dbReference type="ARBA" id="ARBA00039316"/>
    </source>
</evidence>
<keyword evidence="8 18" id="KW-0863">Zinc-finger</keyword>
<dbReference type="InterPro" id="IPR003439">
    <property type="entry name" value="ABC_transporter-like_ATP-bd"/>
</dbReference>
<keyword evidence="21" id="KW-1185">Reference proteome</keyword>
<dbReference type="GO" id="GO:0005737">
    <property type="term" value="C:cytoplasm"/>
    <property type="evidence" value="ECO:0007669"/>
    <property type="project" value="UniProtKB-SubCell"/>
</dbReference>
<keyword evidence="4 18" id="KW-0677">Repeat</keyword>
<dbReference type="InterPro" id="IPR041552">
    <property type="entry name" value="UvrA_DNA-bd"/>
</dbReference>
<feature type="binding site" evidence="18">
    <location>
        <begin position="638"/>
        <end position="645"/>
    </location>
    <ligand>
        <name>ATP</name>
        <dbReference type="ChEBI" id="CHEBI:30616"/>
    </ligand>
</feature>
<keyword evidence="9 18" id="KW-0862">Zinc</keyword>
<comment type="subunit">
    <text evidence="18">Forms a heterotetramer with UvrB during the search for lesions.</text>
</comment>
<dbReference type="GO" id="GO:0016887">
    <property type="term" value="F:ATP hydrolysis activity"/>
    <property type="evidence" value="ECO:0007669"/>
    <property type="project" value="InterPro"/>
</dbReference>
<dbReference type="GO" id="GO:0005524">
    <property type="term" value="F:ATP binding"/>
    <property type="evidence" value="ECO:0007669"/>
    <property type="project" value="UniProtKB-UniRule"/>
</dbReference>
<feature type="zinc finger region" description="C4-type" evidence="18">
    <location>
        <begin position="737"/>
        <end position="763"/>
    </location>
</feature>
<evidence type="ECO:0000256" key="17">
    <source>
        <dbReference type="ARBA" id="ARBA00042156"/>
    </source>
</evidence>
<dbReference type="PANTHER" id="PTHR43152">
    <property type="entry name" value="UVRABC SYSTEM PROTEIN A"/>
    <property type="match status" value="1"/>
</dbReference>
<evidence type="ECO:0000256" key="14">
    <source>
        <dbReference type="ARBA" id="ARBA00023236"/>
    </source>
</evidence>
<dbReference type="AlphaFoldDB" id="H8GLT6"/>
<accession>H8GLT6</accession>
<dbReference type="HAMAP" id="MF_00205">
    <property type="entry name" value="UvrA"/>
    <property type="match status" value="1"/>
</dbReference>
<keyword evidence="7 18" id="KW-0228">DNA excision</keyword>
<dbReference type="Gene3D" id="1.20.1580.10">
    <property type="entry name" value="ABC transporter ATPase like domain"/>
    <property type="match status" value="2"/>
</dbReference>
<dbReference type="STRING" id="686340.Metal_2932"/>
<reference evidence="20 21" key="1">
    <citation type="journal article" date="2013" name="Genome Announc.">
        <title>Genome Sequence of the Obligate Gammaproteobacterial Methanotroph Methylomicrobium album Strain BG8.</title>
        <authorList>
            <person name="Kits K.D."/>
            <person name="Kalyuzhnaya M.G."/>
            <person name="Klotz M.G."/>
            <person name="Jetten M.S."/>
            <person name="Op den Camp H.J."/>
            <person name="Vuilleumier S."/>
            <person name="Bringel F."/>
            <person name="Dispirito A.A."/>
            <person name="Murrell J.C."/>
            <person name="Bruce D."/>
            <person name="Cheng J.F."/>
            <person name="Copeland A."/>
            <person name="Goodwin L."/>
            <person name="Hauser L."/>
            <person name="Lajus A."/>
            <person name="Land M.L."/>
            <person name="Lapidus A."/>
            <person name="Lucas S."/>
            <person name="Medigue C."/>
            <person name="Pitluck S."/>
            <person name="Woyke T."/>
            <person name="Zeytun A."/>
            <person name="Stein L.Y."/>
        </authorList>
    </citation>
    <scope>NUCLEOTIDE SEQUENCE [LARGE SCALE GENOMIC DNA]</scope>
    <source>
        <strain evidence="20 21">BG8</strain>
    </source>
</reference>
<dbReference type="SUPFAM" id="SSF52540">
    <property type="entry name" value="P-loop containing nucleoside triphosphate hydrolases"/>
    <property type="match status" value="2"/>
</dbReference>
<keyword evidence="12 18" id="KW-0238">DNA-binding</keyword>
<dbReference type="NCBIfam" id="NF001503">
    <property type="entry name" value="PRK00349.1"/>
    <property type="match status" value="1"/>
</dbReference>
<dbReference type="InterPro" id="IPR041102">
    <property type="entry name" value="UvrA_inter"/>
</dbReference>
<keyword evidence="11 18" id="KW-0267">Excision nuclease</keyword>
<evidence type="ECO:0000256" key="12">
    <source>
        <dbReference type="ARBA" id="ARBA00023125"/>
    </source>
</evidence>
<keyword evidence="14 18" id="KW-0742">SOS response</keyword>
<evidence type="ECO:0000256" key="6">
    <source>
        <dbReference type="ARBA" id="ARBA00022763"/>
    </source>
</evidence>
<gene>
    <name evidence="18" type="primary">uvrA</name>
    <name evidence="20" type="ORF">Metal_2932</name>
</gene>
<dbReference type="Gene3D" id="1.10.8.280">
    <property type="entry name" value="ABC transporter ATPase domain-like"/>
    <property type="match status" value="1"/>
</dbReference>
<keyword evidence="3 18" id="KW-0479">Metal-binding</keyword>
<dbReference type="PANTHER" id="PTHR43152:SF3">
    <property type="entry name" value="UVRABC SYSTEM PROTEIN A"/>
    <property type="match status" value="1"/>
</dbReference>
<comment type="subcellular location">
    <subcellularLocation>
        <location evidence="1 18">Cytoplasm</location>
    </subcellularLocation>
</comment>
<comment type="similarity">
    <text evidence="15 18">Belongs to the ABC transporter superfamily. UvrA family.</text>
</comment>
<evidence type="ECO:0000313" key="21">
    <source>
        <dbReference type="Proteomes" id="UP000005090"/>
    </source>
</evidence>
<dbReference type="GO" id="GO:0003677">
    <property type="term" value="F:DNA binding"/>
    <property type="evidence" value="ECO:0007669"/>
    <property type="project" value="UniProtKB-UniRule"/>
</dbReference>
<name>H8GLT6_METAL</name>
<protein>
    <recommendedName>
        <fullName evidence="16 18">UvrABC system protein A</fullName>
        <shortName evidence="18">UvrA protein</shortName>
    </recommendedName>
    <alternativeName>
        <fullName evidence="17 18">Excinuclease ABC subunit A</fullName>
    </alternativeName>
</protein>
<evidence type="ECO:0000256" key="7">
    <source>
        <dbReference type="ARBA" id="ARBA00022769"/>
    </source>
</evidence>
<evidence type="ECO:0000256" key="3">
    <source>
        <dbReference type="ARBA" id="ARBA00022723"/>
    </source>
</evidence>
<dbReference type="HOGENOM" id="CLU_001370_0_2_6"/>
<dbReference type="FunFam" id="1.10.8.280:FF:000001">
    <property type="entry name" value="UvrABC system protein A"/>
    <property type="match status" value="1"/>
</dbReference>
<dbReference type="Gene3D" id="3.30.1490.20">
    <property type="entry name" value="ATP-grasp fold, A domain"/>
    <property type="match status" value="1"/>
</dbReference>
<dbReference type="GO" id="GO:0009381">
    <property type="term" value="F:excinuclease ABC activity"/>
    <property type="evidence" value="ECO:0007669"/>
    <property type="project" value="UniProtKB-UniRule"/>
</dbReference>
<dbReference type="InterPro" id="IPR013815">
    <property type="entry name" value="ATP_grasp_subdomain_1"/>
</dbReference>
<dbReference type="Gene3D" id="3.40.50.300">
    <property type="entry name" value="P-loop containing nucleotide triphosphate hydrolases"/>
    <property type="match status" value="2"/>
</dbReference>
<dbReference type="CDD" id="cd03270">
    <property type="entry name" value="ABC_UvrA_I"/>
    <property type="match status" value="1"/>
</dbReference>
<evidence type="ECO:0000256" key="13">
    <source>
        <dbReference type="ARBA" id="ARBA00023204"/>
    </source>
</evidence>
<dbReference type="PROSITE" id="PS00211">
    <property type="entry name" value="ABC_TRANSPORTER_1"/>
    <property type="match status" value="2"/>
</dbReference>
<evidence type="ECO:0000256" key="11">
    <source>
        <dbReference type="ARBA" id="ARBA00022881"/>
    </source>
</evidence>
<dbReference type="Pfam" id="PF17760">
    <property type="entry name" value="UvrA_inter"/>
    <property type="match status" value="1"/>
</dbReference>
<comment type="function">
    <text evidence="18">The UvrABC repair system catalyzes the recognition and processing of DNA lesions. UvrA is an ATPase and a DNA-binding protein. A damage recognition complex composed of 2 UvrA and 2 UvrB subunits scans DNA for abnormalities. When the presence of a lesion has been verified by UvrB, the UvrA molecules dissociate.</text>
</comment>
<proteinExistence type="inferred from homology"/>